<sequence>MDRFNVGACVRVCKLNNLIRFVNLSAQMAFYNKLGGLLRQSISTGNANSPTPAMLNALHCTSSKFLLVVYHGELMISHLGMPLLAVQMQMFSALFSIFYLVWVIVDRDSGRSRGLGFVNFQDEESAKEAMTATQLQGRNIRVNIATEGSSKWWIWWRLWWLWWSI</sequence>
<keyword evidence="3" id="KW-1133">Transmembrane helix</keyword>
<dbReference type="InterPro" id="IPR000504">
    <property type="entry name" value="RRM_dom"/>
</dbReference>
<feature type="transmembrane region" description="Helical" evidence="3">
    <location>
        <begin position="84"/>
        <end position="105"/>
    </location>
</feature>
<protein>
    <recommendedName>
        <fullName evidence="4">RRM domain-containing protein</fullName>
    </recommendedName>
</protein>
<dbReference type="OrthoDB" id="439808at2759"/>
<dbReference type="Proteomes" id="UP001152561">
    <property type="component" value="Unassembled WGS sequence"/>
</dbReference>
<keyword evidence="3" id="KW-0812">Transmembrane</keyword>
<dbReference type="InterPro" id="IPR035979">
    <property type="entry name" value="RBD_domain_sf"/>
</dbReference>
<dbReference type="GO" id="GO:0003723">
    <property type="term" value="F:RNA binding"/>
    <property type="evidence" value="ECO:0007669"/>
    <property type="project" value="UniProtKB-UniRule"/>
</dbReference>
<dbReference type="EMBL" id="JAJAGQ010000015">
    <property type="protein sequence ID" value="KAJ8541949.1"/>
    <property type="molecule type" value="Genomic_DNA"/>
</dbReference>
<dbReference type="SMART" id="SM00360">
    <property type="entry name" value="RRM"/>
    <property type="match status" value="1"/>
</dbReference>
<accession>A0A9Q1LR93</accession>
<name>A0A9Q1LR93_9SOLA</name>
<dbReference type="GO" id="GO:0009651">
    <property type="term" value="P:response to salt stress"/>
    <property type="evidence" value="ECO:0007669"/>
    <property type="project" value="TreeGrafter"/>
</dbReference>
<dbReference type="PROSITE" id="PS50102">
    <property type="entry name" value="RRM"/>
    <property type="match status" value="1"/>
</dbReference>
<gene>
    <name evidence="5" type="ORF">K7X08_016815</name>
</gene>
<keyword evidence="1 2" id="KW-0694">RNA-binding</keyword>
<feature type="domain" description="RRM" evidence="4">
    <location>
        <begin position="72"/>
        <end position="147"/>
    </location>
</feature>
<proteinExistence type="predicted"/>
<evidence type="ECO:0000256" key="2">
    <source>
        <dbReference type="PROSITE-ProRule" id="PRU00176"/>
    </source>
</evidence>
<evidence type="ECO:0000259" key="4">
    <source>
        <dbReference type="PROSITE" id="PS50102"/>
    </source>
</evidence>
<evidence type="ECO:0000256" key="3">
    <source>
        <dbReference type="SAM" id="Phobius"/>
    </source>
</evidence>
<dbReference type="PANTHER" id="PTHR48024:SF61">
    <property type="entry name" value="GLYCINE-RICH RNA-BINDING PROTEIN 2, MITOCHONDRIAL"/>
    <property type="match status" value="1"/>
</dbReference>
<dbReference type="Gene3D" id="3.30.70.330">
    <property type="match status" value="1"/>
</dbReference>
<evidence type="ECO:0000313" key="5">
    <source>
        <dbReference type="EMBL" id="KAJ8541949.1"/>
    </source>
</evidence>
<dbReference type="GO" id="GO:0005739">
    <property type="term" value="C:mitochondrion"/>
    <property type="evidence" value="ECO:0007669"/>
    <property type="project" value="TreeGrafter"/>
</dbReference>
<dbReference type="GO" id="GO:0005634">
    <property type="term" value="C:nucleus"/>
    <property type="evidence" value="ECO:0007669"/>
    <property type="project" value="TreeGrafter"/>
</dbReference>
<dbReference type="InterPro" id="IPR050886">
    <property type="entry name" value="RNA-binding_reg"/>
</dbReference>
<organism evidence="5 6">
    <name type="scientific">Anisodus acutangulus</name>
    <dbReference type="NCBI Taxonomy" id="402998"/>
    <lineage>
        <taxon>Eukaryota</taxon>
        <taxon>Viridiplantae</taxon>
        <taxon>Streptophyta</taxon>
        <taxon>Embryophyta</taxon>
        <taxon>Tracheophyta</taxon>
        <taxon>Spermatophyta</taxon>
        <taxon>Magnoliopsida</taxon>
        <taxon>eudicotyledons</taxon>
        <taxon>Gunneridae</taxon>
        <taxon>Pentapetalae</taxon>
        <taxon>asterids</taxon>
        <taxon>lamiids</taxon>
        <taxon>Solanales</taxon>
        <taxon>Solanaceae</taxon>
        <taxon>Solanoideae</taxon>
        <taxon>Hyoscyameae</taxon>
        <taxon>Anisodus</taxon>
    </lineage>
</organism>
<reference evidence="6" key="1">
    <citation type="journal article" date="2023" name="Proc. Natl. Acad. Sci. U.S.A.">
        <title>Genomic and structural basis for evolution of tropane alkaloid biosynthesis.</title>
        <authorList>
            <person name="Wanga Y.-J."/>
            <person name="Taina T."/>
            <person name="Yua J.-Y."/>
            <person name="Lia J."/>
            <person name="Xua B."/>
            <person name="Chenc J."/>
            <person name="D'Auriad J.C."/>
            <person name="Huanga J.-P."/>
            <person name="Huanga S.-X."/>
        </authorList>
    </citation>
    <scope>NUCLEOTIDE SEQUENCE [LARGE SCALE GENOMIC DNA]</scope>
    <source>
        <strain evidence="6">cv. KIB-2019</strain>
    </source>
</reference>
<keyword evidence="6" id="KW-1185">Reference proteome</keyword>
<dbReference type="SUPFAM" id="SSF54928">
    <property type="entry name" value="RNA-binding domain, RBD"/>
    <property type="match status" value="1"/>
</dbReference>
<comment type="caution">
    <text evidence="5">The sequence shown here is derived from an EMBL/GenBank/DDBJ whole genome shotgun (WGS) entry which is preliminary data.</text>
</comment>
<evidence type="ECO:0000313" key="6">
    <source>
        <dbReference type="Proteomes" id="UP001152561"/>
    </source>
</evidence>
<dbReference type="Pfam" id="PF00076">
    <property type="entry name" value="RRM_1"/>
    <property type="match status" value="1"/>
</dbReference>
<dbReference type="AlphaFoldDB" id="A0A9Q1LR93"/>
<dbReference type="InterPro" id="IPR012677">
    <property type="entry name" value="Nucleotide-bd_a/b_plait_sf"/>
</dbReference>
<dbReference type="PANTHER" id="PTHR48024">
    <property type="entry name" value="GEO13361P1-RELATED"/>
    <property type="match status" value="1"/>
</dbReference>
<keyword evidence="3" id="KW-0472">Membrane</keyword>
<evidence type="ECO:0000256" key="1">
    <source>
        <dbReference type="ARBA" id="ARBA00022884"/>
    </source>
</evidence>